<evidence type="ECO:0008006" key="2">
    <source>
        <dbReference type="Google" id="ProtNLM"/>
    </source>
</evidence>
<dbReference type="EMBL" id="UINC01102774">
    <property type="protein sequence ID" value="SVC64654.1"/>
    <property type="molecule type" value="Genomic_DNA"/>
</dbReference>
<dbReference type="PANTHER" id="PTHR21485:SF6">
    <property type="entry name" value="N-ACYLNEURAMINATE CYTIDYLYLTRANSFERASE-RELATED"/>
    <property type="match status" value="1"/>
</dbReference>
<dbReference type="SUPFAM" id="SSF53448">
    <property type="entry name" value="Nucleotide-diphospho-sugar transferases"/>
    <property type="match status" value="1"/>
</dbReference>
<reference evidence="1" key="1">
    <citation type="submission" date="2018-05" db="EMBL/GenBank/DDBJ databases">
        <authorList>
            <person name="Lanie J.A."/>
            <person name="Ng W.-L."/>
            <person name="Kazmierczak K.M."/>
            <person name="Andrzejewski T.M."/>
            <person name="Davidsen T.M."/>
            <person name="Wayne K.J."/>
            <person name="Tettelin H."/>
            <person name="Glass J.I."/>
            <person name="Rusch D."/>
            <person name="Podicherti R."/>
            <person name="Tsui H.-C.T."/>
            <person name="Winkler M.E."/>
        </authorList>
    </citation>
    <scope>NUCLEOTIDE SEQUENCE</scope>
</reference>
<dbReference type="InterPro" id="IPR029044">
    <property type="entry name" value="Nucleotide-diphossugar_trans"/>
</dbReference>
<dbReference type="Gene3D" id="3.90.550.10">
    <property type="entry name" value="Spore Coat Polysaccharide Biosynthesis Protein SpsA, Chain A"/>
    <property type="match status" value="1"/>
</dbReference>
<protein>
    <recommendedName>
        <fullName evidence="2">Acylneuraminate cytidylyltransferase</fullName>
    </recommendedName>
</protein>
<gene>
    <name evidence="1" type="ORF">METZ01_LOCUS317508</name>
</gene>
<feature type="non-terminal residue" evidence="1">
    <location>
        <position position="1"/>
    </location>
</feature>
<dbReference type="InterPro" id="IPR050793">
    <property type="entry name" value="CMP-NeuNAc_synthase"/>
</dbReference>
<organism evidence="1">
    <name type="scientific">marine metagenome</name>
    <dbReference type="NCBI Taxonomy" id="408172"/>
    <lineage>
        <taxon>unclassified sequences</taxon>
        <taxon>metagenomes</taxon>
        <taxon>ecological metagenomes</taxon>
    </lineage>
</organism>
<sequence length="176" mass="19519">SAGADVPFLRPAELATDTAPEWHAWQHAIEVIRQAGETVDVFLSLPPTSPLRNAADVNCCLDTFFSSMCDAVVTVREAERNPYFNMVRREPDGLVRLAVEGGFHRRQDAPTTYDMTTVAYVARADFVLEATHLFEGRVRAVLIPRERALDIDTAYDMLVAESVASSFESTDEARAL</sequence>
<dbReference type="AlphaFoldDB" id="A0A382NU02"/>
<dbReference type="CDD" id="cd02513">
    <property type="entry name" value="CMP-NeuAc_Synthase"/>
    <property type="match status" value="1"/>
</dbReference>
<accession>A0A382NU02</accession>
<dbReference type="GO" id="GO:0008781">
    <property type="term" value="F:N-acylneuraminate cytidylyltransferase activity"/>
    <property type="evidence" value="ECO:0007669"/>
    <property type="project" value="TreeGrafter"/>
</dbReference>
<evidence type="ECO:0000313" key="1">
    <source>
        <dbReference type="EMBL" id="SVC64654.1"/>
    </source>
</evidence>
<name>A0A382NU02_9ZZZZ</name>
<proteinExistence type="predicted"/>
<dbReference type="PANTHER" id="PTHR21485">
    <property type="entry name" value="HAD SUPERFAMILY MEMBERS CMAS AND KDSC"/>
    <property type="match status" value="1"/>
</dbReference>